<dbReference type="GO" id="GO:0016491">
    <property type="term" value="F:oxidoreductase activity"/>
    <property type="evidence" value="ECO:0007669"/>
    <property type="project" value="UniProtKB-KW"/>
</dbReference>
<dbReference type="SUPFAM" id="SSF51905">
    <property type="entry name" value="FAD/NAD(P)-binding domain"/>
    <property type="match status" value="1"/>
</dbReference>
<dbReference type="InterPro" id="IPR050097">
    <property type="entry name" value="Ferredoxin-NADP_redctase_2"/>
</dbReference>
<gene>
    <name evidence="4" type="ORF">S12H4_53463</name>
</gene>
<feature type="domain" description="FAD/NAD(P)-binding" evidence="3">
    <location>
        <begin position="2"/>
        <end position="131"/>
    </location>
</feature>
<dbReference type="PANTHER" id="PTHR48105">
    <property type="entry name" value="THIOREDOXIN REDUCTASE 1-RELATED-RELATED"/>
    <property type="match status" value="1"/>
</dbReference>
<dbReference type="PRINTS" id="PR00368">
    <property type="entry name" value="FADPNR"/>
</dbReference>
<organism evidence="4">
    <name type="scientific">marine sediment metagenome</name>
    <dbReference type="NCBI Taxonomy" id="412755"/>
    <lineage>
        <taxon>unclassified sequences</taxon>
        <taxon>metagenomes</taxon>
        <taxon>ecological metagenomes</taxon>
    </lineage>
</organism>
<dbReference type="Gene3D" id="3.50.50.60">
    <property type="entry name" value="FAD/NAD(P)-binding domain"/>
    <property type="match status" value="2"/>
</dbReference>
<dbReference type="InterPro" id="IPR036188">
    <property type="entry name" value="FAD/NAD-bd_sf"/>
</dbReference>
<dbReference type="AlphaFoldDB" id="X1TCU9"/>
<feature type="non-terminal residue" evidence="4">
    <location>
        <position position="1"/>
    </location>
</feature>
<evidence type="ECO:0000256" key="2">
    <source>
        <dbReference type="ARBA" id="ARBA00023002"/>
    </source>
</evidence>
<evidence type="ECO:0000256" key="1">
    <source>
        <dbReference type="ARBA" id="ARBA00022630"/>
    </source>
</evidence>
<dbReference type="Pfam" id="PF07992">
    <property type="entry name" value="Pyr_redox_2"/>
    <property type="match status" value="1"/>
</dbReference>
<keyword evidence="2" id="KW-0560">Oxidoreductase</keyword>
<dbReference type="InterPro" id="IPR023753">
    <property type="entry name" value="FAD/NAD-binding_dom"/>
</dbReference>
<protein>
    <recommendedName>
        <fullName evidence="3">FAD/NAD(P)-binding domain-containing protein</fullName>
    </recommendedName>
</protein>
<keyword evidence="1" id="KW-0285">Flavoprotein</keyword>
<dbReference type="EMBL" id="BARW01034035">
    <property type="protein sequence ID" value="GAJ03138.1"/>
    <property type="molecule type" value="Genomic_DNA"/>
</dbReference>
<comment type="caution">
    <text evidence="4">The sequence shown here is derived from an EMBL/GenBank/DDBJ whole genome shotgun (WGS) entry which is preliminary data.</text>
</comment>
<sequence>FLTKFAREVKLVHRRAQFRGEKILQDRATRSDKISFVLDTVIEKINGGEKLESLTIKNVKTNKVSELRLDGIFVSIGMDPNTGFLNSLLDLNEKGEIVVTKGMATSKPGIYAAGDVTDACSKQVATAVGSGVEAAIAADEYLQFK</sequence>
<evidence type="ECO:0000313" key="4">
    <source>
        <dbReference type="EMBL" id="GAJ03138.1"/>
    </source>
</evidence>
<name>X1TCU9_9ZZZZ</name>
<evidence type="ECO:0000259" key="3">
    <source>
        <dbReference type="Pfam" id="PF07992"/>
    </source>
</evidence>
<dbReference type="PRINTS" id="PR00469">
    <property type="entry name" value="PNDRDTASEII"/>
</dbReference>
<proteinExistence type="predicted"/>
<reference evidence="4" key="1">
    <citation type="journal article" date="2014" name="Front. Microbiol.">
        <title>High frequency of phylogenetically diverse reductive dehalogenase-homologous genes in deep subseafloor sedimentary metagenomes.</title>
        <authorList>
            <person name="Kawai M."/>
            <person name="Futagami T."/>
            <person name="Toyoda A."/>
            <person name="Takaki Y."/>
            <person name="Nishi S."/>
            <person name="Hori S."/>
            <person name="Arai W."/>
            <person name="Tsubouchi T."/>
            <person name="Morono Y."/>
            <person name="Uchiyama I."/>
            <person name="Ito T."/>
            <person name="Fujiyama A."/>
            <person name="Inagaki F."/>
            <person name="Takami H."/>
        </authorList>
    </citation>
    <scope>NUCLEOTIDE SEQUENCE</scope>
    <source>
        <strain evidence="4">Expedition CK06-06</strain>
    </source>
</reference>
<accession>X1TCU9</accession>